<dbReference type="PANTHER" id="PTHR39430">
    <property type="entry name" value="MEMBRANE-ASSOCIATED PROTEASE-RELATED"/>
    <property type="match status" value="1"/>
</dbReference>
<dbReference type="EMBL" id="PFEC01000070">
    <property type="protein sequence ID" value="PJE61565.1"/>
    <property type="molecule type" value="Genomic_DNA"/>
</dbReference>
<keyword evidence="1" id="KW-0812">Transmembrane</keyword>
<dbReference type="Proteomes" id="UP000230222">
    <property type="component" value="Unassembled WGS sequence"/>
</dbReference>
<protein>
    <recommendedName>
        <fullName evidence="2">CAAX prenyl protease 2/Lysostaphin resistance protein A-like domain-containing protein</fullName>
    </recommendedName>
</protein>
<keyword evidence="1" id="KW-1133">Transmembrane helix</keyword>
<name>A0A2M8KNR8_9BACT</name>
<dbReference type="AlphaFoldDB" id="A0A2M8KNR8"/>
<dbReference type="GO" id="GO:0004175">
    <property type="term" value="F:endopeptidase activity"/>
    <property type="evidence" value="ECO:0007669"/>
    <property type="project" value="UniProtKB-ARBA"/>
</dbReference>
<feature type="transmembrane region" description="Helical" evidence="1">
    <location>
        <begin position="240"/>
        <end position="261"/>
    </location>
</feature>
<gene>
    <name evidence="3" type="ORF">COU87_03860</name>
</gene>
<organism evidence="3 4">
    <name type="scientific">Candidatus Roizmanbacteria bacterium CG10_big_fil_rev_8_21_14_0_10_39_12</name>
    <dbReference type="NCBI Taxonomy" id="1974852"/>
    <lineage>
        <taxon>Bacteria</taxon>
        <taxon>Candidatus Roizmaniibacteriota</taxon>
    </lineage>
</organism>
<evidence type="ECO:0000259" key="2">
    <source>
        <dbReference type="Pfam" id="PF02517"/>
    </source>
</evidence>
<keyword evidence="1" id="KW-0472">Membrane</keyword>
<evidence type="ECO:0000256" key="1">
    <source>
        <dbReference type="SAM" id="Phobius"/>
    </source>
</evidence>
<feature type="transmembrane region" description="Helical" evidence="1">
    <location>
        <begin position="27"/>
        <end position="53"/>
    </location>
</feature>
<reference evidence="4" key="1">
    <citation type="submission" date="2017-09" db="EMBL/GenBank/DDBJ databases">
        <title>Depth-based differentiation of microbial function through sediment-hosted aquifers and enrichment of novel symbionts in the deep terrestrial subsurface.</title>
        <authorList>
            <person name="Probst A.J."/>
            <person name="Ladd B."/>
            <person name="Jarett J.K."/>
            <person name="Geller-Mcgrath D.E."/>
            <person name="Sieber C.M.K."/>
            <person name="Emerson J.B."/>
            <person name="Anantharaman K."/>
            <person name="Thomas B.C."/>
            <person name="Malmstrom R."/>
            <person name="Stieglmeier M."/>
            <person name="Klingl A."/>
            <person name="Woyke T."/>
            <person name="Ryan C.M."/>
            <person name="Banfield J.F."/>
        </authorList>
    </citation>
    <scope>NUCLEOTIDE SEQUENCE [LARGE SCALE GENOMIC DNA]</scope>
</reference>
<evidence type="ECO:0000313" key="4">
    <source>
        <dbReference type="Proteomes" id="UP000230222"/>
    </source>
</evidence>
<feature type="transmembrane region" description="Helical" evidence="1">
    <location>
        <begin position="108"/>
        <end position="128"/>
    </location>
</feature>
<dbReference type="Pfam" id="PF02517">
    <property type="entry name" value="Rce1-like"/>
    <property type="match status" value="1"/>
</dbReference>
<feature type="transmembrane region" description="Helical" evidence="1">
    <location>
        <begin position="209"/>
        <end position="228"/>
    </location>
</feature>
<sequence>MSQIEYLFGKSKANSFKKSIPTFSNKIIIWNLFLVLSISLTISLLVVISALSLHEKYFPNVDGDTVYIILIPFLYGSLIVTSFYFFFGKKHIKDQFTNVSLKETFKHLLILSIPFYSISLALAVFSLLNDPQSITEVINYFEDESVSDSFKNGYIDGLIYIIIWLLVGFGEEIFFRGVLYRTLRKYTGIFLSILVSTSLFVLPHFPSDILSVVNLALFGVVTAWYYEYKNNLLTISIFHLLHDLIMAGVLTYLAAIIASQFS</sequence>
<dbReference type="PANTHER" id="PTHR39430:SF1">
    <property type="entry name" value="PROTEASE"/>
    <property type="match status" value="1"/>
</dbReference>
<accession>A0A2M8KNR8</accession>
<comment type="caution">
    <text evidence="3">The sequence shown here is derived from an EMBL/GenBank/DDBJ whole genome shotgun (WGS) entry which is preliminary data.</text>
</comment>
<dbReference type="GO" id="GO:0080120">
    <property type="term" value="P:CAAX-box protein maturation"/>
    <property type="evidence" value="ECO:0007669"/>
    <property type="project" value="UniProtKB-ARBA"/>
</dbReference>
<feature type="transmembrane region" description="Helical" evidence="1">
    <location>
        <begin position="65"/>
        <end position="87"/>
    </location>
</feature>
<proteinExistence type="predicted"/>
<dbReference type="InterPro" id="IPR003675">
    <property type="entry name" value="Rce1/LyrA-like_dom"/>
</dbReference>
<feature type="transmembrane region" description="Helical" evidence="1">
    <location>
        <begin position="157"/>
        <end position="174"/>
    </location>
</feature>
<feature type="transmembrane region" description="Helical" evidence="1">
    <location>
        <begin position="186"/>
        <end position="203"/>
    </location>
</feature>
<evidence type="ECO:0000313" key="3">
    <source>
        <dbReference type="EMBL" id="PJE61565.1"/>
    </source>
</evidence>
<feature type="domain" description="CAAX prenyl protease 2/Lysostaphin resistance protein A-like" evidence="2">
    <location>
        <begin position="158"/>
        <end position="245"/>
    </location>
</feature>